<evidence type="ECO:0000313" key="2">
    <source>
        <dbReference type="EMBL" id="MPM88875.1"/>
    </source>
</evidence>
<organism evidence="2">
    <name type="scientific">bioreactor metagenome</name>
    <dbReference type="NCBI Taxonomy" id="1076179"/>
    <lineage>
        <taxon>unclassified sequences</taxon>
        <taxon>metagenomes</taxon>
        <taxon>ecological metagenomes</taxon>
    </lineage>
</organism>
<dbReference type="AlphaFoldDB" id="A0A645DI33"/>
<name>A0A645DI33_9ZZZZ</name>
<gene>
    <name evidence="2" type="ORF">SDC9_135979</name>
</gene>
<proteinExistence type="predicted"/>
<feature type="compositionally biased region" description="Gly residues" evidence="1">
    <location>
        <begin position="107"/>
        <end position="121"/>
    </location>
</feature>
<reference evidence="2" key="1">
    <citation type="submission" date="2019-08" db="EMBL/GenBank/DDBJ databases">
        <authorList>
            <person name="Kucharzyk K."/>
            <person name="Murdoch R.W."/>
            <person name="Higgins S."/>
            <person name="Loffler F."/>
        </authorList>
    </citation>
    <scope>NUCLEOTIDE SEQUENCE</scope>
</reference>
<sequence>MIEAEKAGPTPLTISRMCMLLGVGLTPSGAGGGALFAFQGLFRQAGDCFVNAVGGDVGGCRLRPCRRLAGILVDGCDDQRAVVEGRHLEDRGGVAGVDAGGDEGEPVRGGGGAGGRPGEGIAGFRAGVEAGEEHVGHGRAPGWGGERRAARGGGGRCGGDVGGVGRSGRGGPGRGDGVEDDGGGDDGGADQGSFDGGFHGGCFFLQGVPAPHHDSLGCEVDPDSRTGGWLVKLPVRVGGVRTLAG</sequence>
<dbReference type="EMBL" id="VSSQ01036405">
    <property type="protein sequence ID" value="MPM88875.1"/>
    <property type="molecule type" value="Genomic_DNA"/>
</dbReference>
<protein>
    <submittedName>
        <fullName evidence="2">Uncharacterized protein</fullName>
    </submittedName>
</protein>
<feature type="region of interest" description="Disordered" evidence="1">
    <location>
        <begin position="93"/>
        <end position="193"/>
    </location>
</feature>
<comment type="caution">
    <text evidence="2">The sequence shown here is derived from an EMBL/GenBank/DDBJ whole genome shotgun (WGS) entry which is preliminary data.</text>
</comment>
<feature type="compositionally biased region" description="Acidic residues" evidence="1">
    <location>
        <begin position="178"/>
        <end position="188"/>
    </location>
</feature>
<evidence type="ECO:0000256" key="1">
    <source>
        <dbReference type="SAM" id="MobiDB-lite"/>
    </source>
</evidence>
<feature type="compositionally biased region" description="Gly residues" evidence="1">
    <location>
        <begin position="151"/>
        <end position="175"/>
    </location>
</feature>
<accession>A0A645DI33</accession>